<dbReference type="OrthoDB" id="10298129at2759"/>
<accession>A0A9N9Z510</accession>
<gene>
    <name evidence="2" type="ORF">CSOL1703_00000999</name>
</gene>
<sequence length="137" mass="15044">MSTGSRPDPSTSSTSPLTKLRPMANTSTRGGSLPPRPHWVDRQPTTCHLENDPGPGGTREAAVSQRPATDYDMSILAPLPHVQTFGQESDGIPNLPRASRRERYEAELVDRNGRMTPSEHRLAGNSSRKRAACWLGW</sequence>
<reference evidence="2 3" key="2">
    <citation type="submission" date="2021-10" db="EMBL/GenBank/DDBJ databases">
        <authorList>
            <person name="Piombo E."/>
        </authorList>
    </citation>
    <scope>NUCLEOTIDE SEQUENCE [LARGE SCALE GENOMIC DNA]</scope>
</reference>
<dbReference type="Proteomes" id="UP000775872">
    <property type="component" value="Unassembled WGS sequence"/>
</dbReference>
<name>A0A9N9Z510_9HYPO</name>
<feature type="compositionally biased region" description="Low complexity" evidence="1">
    <location>
        <begin position="1"/>
        <end position="22"/>
    </location>
</feature>
<protein>
    <submittedName>
        <fullName evidence="2">Uncharacterized protein</fullName>
    </submittedName>
</protein>
<reference evidence="3" key="1">
    <citation type="submission" date="2019-06" db="EMBL/GenBank/DDBJ databases">
        <authorList>
            <person name="Broberg M."/>
        </authorList>
    </citation>
    <scope>NUCLEOTIDE SEQUENCE [LARGE SCALE GENOMIC DNA]</scope>
</reference>
<evidence type="ECO:0000313" key="2">
    <source>
        <dbReference type="EMBL" id="CAH0049049.1"/>
    </source>
</evidence>
<proteinExistence type="predicted"/>
<organism evidence="2 3">
    <name type="scientific">Clonostachys solani</name>
    <dbReference type="NCBI Taxonomy" id="160281"/>
    <lineage>
        <taxon>Eukaryota</taxon>
        <taxon>Fungi</taxon>
        <taxon>Dikarya</taxon>
        <taxon>Ascomycota</taxon>
        <taxon>Pezizomycotina</taxon>
        <taxon>Sordariomycetes</taxon>
        <taxon>Hypocreomycetidae</taxon>
        <taxon>Hypocreales</taxon>
        <taxon>Bionectriaceae</taxon>
        <taxon>Clonostachys</taxon>
    </lineage>
</organism>
<dbReference type="AlphaFoldDB" id="A0A9N9Z510"/>
<dbReference type="EMBL" id="CABFOC020000035">
    <property type="protein sequence ID" value="CAH0049049.1"/>
    <property type="molecule type" value="Genomic_DNA"/>
</dbReference>
<evidence type="ECO:0000256" key="1">
    <source>
        <dbReference type="SAM" id="MobiDB-lite"/>
    </source>
</evidence>
<comment type="caution">
    <text evidence="2">The sequence shown here is derived from an EMBL/GenBank/DDBJ whole genome shotgun (WGS) entry which is preliminary data.</text>
</comment>
<feature type="region of interest" description="Disordered" evidence="1">
    <location>
        <begin position="1"/>
        <end position="66"/>
    </location>
</feature>
<evidence type="ECO:0000313" key="3">
    <source>
        <dbReference type="Proteomes" id="UP000775872"/>
    </source>
</evidence>
<keyword evidence="3" id="KW-1185">Reference proteome</keyword>